<dbReference type="GO" id="GO:0009055">
    <property type="term" value="F:electron transfer activity"/>
    <property type="evidence" value="ECO:0007669"/>
    <property type="project" value="InterPro"/>
</dbReference>
<protein>
    <submittedName>
        <fullName evidence="2">Cytochrome c556</fullName>
    </submittedName>
</protein>
<dbReference type="InterPro" id="IPR002321">
    <property type="entry name" value="Cyt_c_II"/>
</dbReference>
<dbReference type="InterPro" id="IPR010980">
    <property type="entry name" value="Cyt_c/b562"/>
</dbReference>
<dbReference type="PROSITE" id="PS51009">
    <property type="entry name" value="CYTCII"/>
    <property type="match status" value="1"/>
</dbReference>
<keyword evidence="1" id="KW-0732">Signal</keyword>
<dbReference type="Pfam" id="PF01322">
    <property type="entry name" value="Cytochrom_C_2"/>
    <property type="match status" value="1"/>
</dbReference>
<dbReference type="GO" id="GO:0005506">
    <property type="term" value="F:iron ion binding"/>
    <property type="evidence" value="ECO:0007669"/>
    <property type="project" value="InterPro"/>
</dbReference>
<evidence type="ECO:0000313" key="3">
    <source>
        <dbReference type="Proteomes" id="UP000185192"/>
    </source>
</evidence>
<gene>
    <name evidence="2" type="ORF">SAMN02745824_2579</name>
</gene>
<dbReference type="STRING" id="1123272.SAMN02745824_2579"/>
<keyword evidence="3" id="KW-1185">Reference proteome</keyword>
<evidence type="ECO:0000313" key="2">
    <source>
        <dbReference type="EMBL" id="SIN99693.1"/>
    </source>
</evidence>
<sequence>MNLRKTSPAFSALAGLLLLSACGQGGEAERASEDSADAGATTLPNGMTVKEQIEARQGQLEKIGESFKTISDQLKSDSPDVAAIQAAAASVPENATGMADWFAEGTGPDSGVETDALPIIWEEKDDFLAKVTAMQEAAVALVAATEGGDVAAIGAAFRETGGTCKACHDKYRLDD</sequence>
<accession>A0A1N6FWS0</accession>
<feature type="chain" id="PRO_5012862241" evidence="1">
    <location>
        <begin position="24"/>
        <end position="175"/>
    </location>
</feature>
<dbReference type="SUPFAM" id="SSF47175">
    <property type="entry name" value="Cytochromes"/>
    <property type="match status" value="1"/>
</dbReference>
<dbReference type="Gene3D" id="1.20.120.10">
    <property type="entry name" value="Cytochrome c/b562"/>
    <property type="match status" value="1"/>
</dbReference>
<dbReference type="PROSITE" id="PS51257">
    <property type="entry name" value="PROKAR_LIPOPROTEIN"/>
    <property type="match status" value="1"/>
</dbReference>
<evidence type="ECO:0000256" key="1">
    <source>
        <dbReference type="SAM" id="SignalP"/>
    </source>
</evidence>
<dbReference type="AlphaFoldDB" id="A0A1N6FWS0"/>
<dbReference type="GO" id="GO:0020037">
    <property type="term" value="F:heme binding"/>
    <property type="evidence" value="ECO:0007669"/>
    <property type="project" value="InterPro"/>
</dbReference>
<dbReference type="GO" id="GO:0022900">
    <property type="term" value="P:electron transport chain"/>
    <property type="evidence" value="ECO:0007669"/>
    <property type="project" value="InterPro"/>
</dbReference>
<reference evidence="3" key="1">
    <citation type="submission" date="2016-11" db="EMBL/GenBank/DDBJ databases">
        <authorList>
            <person name="Varghese N."/>
            <person name="Submissions S."/>
        </authorList>
    </citation>
    <scope>NUCLEOTIDE SEQUENCE [LARGE SCALE GENOMIC DNA]</scope>
    <source>
        <strain evidence="3">DSM 22363</strain>
    </source>
</reference>
<dbReference type="OrthoDB" id="7596534at2"/>
<dbReference type="EMBL" id="FSQW01000002">
    <property type="protein sequence ID" value="SIN99693.1"/>
    <property type="molecule type" value="Genomic_DNA"/>
</dbReference>
<dbReference type="RefSeq" id="WP_159437109.1">
    <property type="nucleotide sequence ID" value="NZ_FSQW01000002.1"/>
</dbReference>
<dbReference type="InterPro" id="IPR015984">
    <property type="entry name" value="Cyt_c_prime_subgr"/>
</dbReference>
<name>A0A1N6FWS0_9SPHN</name>
<proteinExistence type="predicted"/>
<organism evidence="2 3">
    <name type="scientific">Parasphingorhabdus marina DSM 22363</name>
    <dbReference type="NCBI Taxonomy" id="1123272"/>
    <lineage>
        <taxon>Bacteria</taxon>
        <taxon>Pseudomonadati</taxon>
        <taxon>Pseudomonadota</taxon>
        <taxon>Alphaproteobacteria</taxon>
        <taxon>Sphingomonadales</taxon>
        <taxon>Sphingomonadaceae</taxon>
        <taxon>Parasphingorhabdus</taxon>
    </lineage>
</organism>
<dbReference type="Proteomes" id="UP000185192">
    <property type="component" value="Unassembled WGS sequence"/>
</dbReference>
<feature type="signal peptide" evidence="1">
    <location>
        <begin position="1"/>
        <end position="23"/>
    </location>
</feature>
<dbReference type="PRINTS" id="PR00608">
    <property type="entry name" value="CYTCHROMECII"/>
</dbReference>